<name>A0A1Y3PCJ9_9BACI</name>
<organism evidence="12 13">
    <name type="scientific">Bacillus thermozeamaize</name>
    <dbReference type="NCBI Taxonomy" id="230954"/>
    <lineage>
        <taxon>Bacteria</taxon>
        <taxon>Bacillati</taxon>
        <taxon>Bacillota</taxon>
        <taxon>Bacilli</taxon>
        <taxon>Bacillales</taxon>
        <taxon>Bacillaceae</taxon>
        <taxon>Bacillus</taxon>
    </lineage>
</organism>
<dbReference type="GO" id="GO:0042777">
    <property type="term" value="P:proton motive force-driven plasma membrane ATP synthesis"/>
    <property type="evidence" value="ECO:0007669"/>
    <property type="project" value="UniProtKB-UniRule"/>
</dbReference>
<evidence type="ECO:0000256" key="11">
    <source>
        <dbReference type="HAMAP-Rule" id="MF_00815"/>
    </source>
</evidence>
<dbReference type="GO" id="GO:0045259">
    <property type="term" value="C:proton-transporting ATP synthase complex"/>
    <property type="evidence" value="ECO:0007669"/>
    <property type="project" value="UniProtKB-KW"/>
</dbReference>
<keyword evidence="9 11" id="KW-0139">CF(1)</keyword>
<evidence type="ECO:0000256" key="4">
    <source>
        <dbReference type="ARBA" id="ARBA00022448"/>
    </source>
</evidence>
<keyword evidence="10 11" id="KW-0066">ATP synthesis</keyword>
<dbReference type="CDD" id="cd12151">
    <property type="entry name" value="F1-ATPase_gamma"/>
    <property type="match status" value="1"/>
</dbReference>
<comment type="caution">
    <text evidence="12">The sequence shown here is derived from an EMBL/GenBank/DDBJ whole genome shotgun (WGS) entry which is preliminary data.</text>
</comment>
<evidence type="ECO:0000313" key="12">
    <source>
        <dbReference type="EMBL" id="OUM85075.1"/>
    </source>
</evidence>
<evidence type="ECO:0000256" key="7">
    <source>
        <dbReference type="ARBA" id="ARBA00023065"/>
    </source>
</evidence>
<evidence type="ECO:0000256" key="3">
    <source>
        <dbReference type="ARBA" id="ARBA00007681"/>
    </source>
</evidence>
<dbReference type="PRINTS" id="PR00126">
    <property type="entry name" value="ATPASEGAMMA"/>
</dbReference>
<comment type="subunit">
    <text evidence="11">F-type ATPases have 2 components, CF(1) - the catalytic core - and CF(0) - the membrane proton channel. CF(1) has five subunits: alpha(3), beta(3), gamma(1), delta(1), epsilon(1). CF(0) has three main subunits: a, b and c.</text>
</comment>
<comment type="subcellular location">
    <subcellularLocation>
        <location evidence="2 11">Cell membrane</location>
        <topology evidence="2 11">Peripheral membrane protein</topology>
    </subcellularLocation>
</comment>
<reference evidence="13" key="1">
    <citation type="submission" date="2016-06" db="EMBL/GenBank/DDBJ databases">
        <authorList>
            <person name="Nascimento L."/>
            <person name="Pereira R.V."/>
            <person name="Martins L.F."/>
            <person name="Quaggio R.B."/>
            <person name="Silva A.M."/>
            <person name="Setubal J.C."/>
        </authorList>
    </citation>
    <scope>NUCLEOTIDE SEQUENCE [LARGE SCALE GENOMIC DNA]</scope>
</reference>
<keyword evidence="8 11" id="KW-0472">Membrane</keyword>
<evidence type="ECO:0000256" key="2">
    <source>
        <dbReference type="ARBA" id="ARBA00004202"/>
    </source>
</evidence>
<accession>A0A1Y3PCJ9</accession>
<dbReference type="NCBIfam" id="TIGR01146">
    <property type="entry name" value="ATPsyn_F1gamma"/>
    <property type="match status" value="1"/>
</dbReference>
<dbReference type="PANTHER" id="PTHR11693">
    <property type="entry name" value="ATP SYNTHASE GAMMA CHAIN"/>
    <property type="match status" value="1"/>
</dbReference>
<evidence type="ECO:0000256" key="10">
    <source>
        <dbReference type="ARBA" id="ARBA00023310"/>
    </source>
</evidence>
<keyword evidence="7 11" id="KW-0406">Ion transport</keyword>
<dbReference type="PANTHER" id="PTHR11693:SF22">
    <property type="entry name" value="ATP SYNTHASE SUBUNIT GAMMA, MITOCHONDRIAL"/>
    <property type="match status" value="1"/>
</dbReference>
<keyword evidence="4 11" id="KW-0813">Transport</keyword>
<evidence type="ECO:0000256" key="6">
    <source>
        <dbReference type="ARBA" id="ARBA00022781"/>
    </source>
</evidence>
<evidence type="ECO:0000256" key="8">
    <source>
        <dbReference type="ARBA" id="ARBA00023136"/>
    </source>
</evidence>
<dbReference type="GO" id="GO:0005886">
    <property type="term" value="C:plasma membrane"/>
    <property type="evidence" value="ECO:0007669"/>
    <property type="project" value="UniProtKB-SubCell"/>
</dbReference>
<keyword evidence="5 11" id="KW-1003">Cell membrane</keyword>
<dbReference type="InterPro" id="IPR000131">
    <property type="entry name" value="ATP_synth_F1_gsu"/>
</dbReference>
<dbReference type="HAMAP" id="MF_00815">
    <property type="entry name" value="ATP_synth_gamma_bact"/>
    <property type="match status" value="1"/>
</dbReference>
<dbReference type="Gene3D" id="3.40.1380.10">
    <property type="match status" value="1"/>
</dbReference>
<gene>
    <name evidence="11" type="primary">atpG</name>
    <name evidence="12" type="ORF">BAA01_10140</name>
</gene>
<sequence>MQQVTKAMEMVASARLRRCQERAQSSRPYADKMREVIASVAAGSSGFRHPMLSRREVKKTGYLVITSDRGLAGGYNANLLRLVEGKIRQRHQSPEEYVIFVIGRKGADFFRKRGYPVIRQIVGLSDFPTYADIKDISSAAVSLFAEEAFDELYLYYNHFVNPVQQQPREELLLPLVNLLEELGNDQQGSAKRYVYEYEPSPEEVLSALLPKYAESLIYAALLDAKASEQAARMTAMGNATDNAGEMIKQLNLYYNRARQAAITQEVSEVVGGANALQG</sequence>
<dbReference type="InterPro" id="IPR023632">
    <property type="entry name" value="ATP_synth_F1_gsu_CS"/>
</dbReference>
<dbReference type="GO" id="GO:0046933">
    <property type="term" value="F:proton-transporting ATP synthase activity, rotational mechanism"/>
    <property type="evidence" value="ECO:0007669"/>
    <property type="project" value="UniProtKB-UniRule"/>
</dbReference>
<keyword evidence="6 11" id="KW-0375">Hydrogen ion transport</keyword>
<dbReference type="AlphaFoldDB" id="A0A1Y3PCJ9"/>
<evidence type="ECO:0000256" key="5">
    <source>
        <dbReference type="ARBA" id="ARBA00022475"/>
    </source>
</evidence>
<dbReference type="Gene3D" id="1.10.287.80">
    <property type="entry name" value="ATP synthase, gamma subunit, helix hairpin domain"/>
    <property type="match status" value="2"/>
</dbReference>
<proteinExistence type="inferred from homology"/>
<dbReference type="PROSITE" id="PS00153">
    <property type="entry name" value="ATPASE_GAMMA"/>
    <property type="match status" value="1"/>
</dbReference>
<dbReference type="Pfam" id="PF00231">
    <property type="entry name" value="ATP-synt"/>
    <property type="match status" value="1"/>
</dbReference>
<dbReference type="FunFam" id="3.40.1380.10:FF:000002">
    <property type="entry name" value="ATP synthase gamma chain"/>
    <property type="match status" value="1"/>
</dbReference>
<comment type="function">
    <text evidence="1 11">Produces ATP from ADP in the presence of a proton gradient across the membrane. The gamma chain is believed to be important in regulating ATPase activity and the flow of protons through the CF(0) complex.</text>
</comment>
<protein>
    <recommendedName>
        <fullName evidence="11">ATP synthase gamma chain</fullName>
    </recommendedName>
    <alternativeName>
        <fullName evidence="11">ATP synthase F1 sector gamma subunit</fullName>
    </alternativeName>
    <alternativeName>
        <fullName evidence="11">F-ATPase gamma subunit</fullName>
    </alternativeName>
</protein>
<comment type="similarity">
    <text evidence="3 11">Belongs to the ATPase gamma chain family.</text>
</comment>
<evidence type="ECO:0000313" key="13">
    <source>
        <dbReference type="Proteomes" id="UP000196475"/>
    </source>
</evidence>
<dbReference type="InterPro" id="IPR035968">
    <property type="entry name" value="ATP_synth_F1_ATPase_gsu"/>
</dbReference>
<dbReference type="Proteomes" id="UP000196475">
    <property type="component" value="Unassembled WGS sequence"/>
</dbReference>
<evidence type="ECO:0000256" key="1">
    <source>
        <dbReference type="ARBA" id="ARBA00003456"/>
    </source>
</evidence>
<dbReference type="SUPFAM" id="SSF52943">
    <property type="entry name" value="ATP synthase (F1-ATPase), gamma subunit"/>
    <property type="match status" value="1"/>
</dbReference>
<evidence type="ECO:0000256" key="9">
    <source>
        <dbReference type="ARBA" id="ARBA00023196"/>
    </source>
</evidence>
<dbReference type="GO" id="GO:0005524">
    <property type="term" value="F:ATP binding"/>
    <property type="evidence" value="ECO:0007669"/>
    <property type="project" value="UniProtKB-UniRule"/>
</dbReference>
<dbReference type="EMBL" id="LZRT01000113">
    <property type="protein sequence ID" value="OUM85075.1"/>
    <property type="molecule type" value="Genomic_DNA"/>
</dbReference>